<dbReference type="EMBL" id="SDMP01000018">
    <property type="protein sequence ID" value="RYQ96194.1"/>
    <property type="molecule type" value="Genomic_DNA"/>
</dbReference>
<evidence type="ECO:0000313" key="1">
    <source>
        <dbReference type="EMBL" id="RYQ96194.1"/>
    </source>
</evidence>
<proteinExistence type="predicted"/>
<reference evidence="1 2" key="1">
    <citation type="submission" date="2019-01" db="EMBL/GenBank/DDBJ databases">
        <title>Sequencing of cultivated peanut Arachis hypogaea provides insights into genome evolution and oil improvement.</title>
        <authorList>
            <person name="Chen X."/>
        </authorList>
    </citation>
    <scope>NUCLEOTIDE SEQUENCE [LARGE SCALE GENOMIC DNA]</scope>
    <source>
        <strain evidence="2">cv. Fuhuasheng</strain>
        <tissue evidence="1">Leaves</tissue>
    </source>
</reference>
<dbReference type="AlphaFoldDB" id="A0A444Y2N6"/>
<comment type="caution">
    <text evidence="1">The sequence shown here is derived from an EMBL/GenBank/DDBJ whole genome shotgun (WGS) entry which is preliminary data.</text>
</comment>
<gene>
    <name evidence="1" type="ORF">Ahy_B08g091817</name>
</gene>
<protein>
    <submittedName>
        <fullName evidence="1">Uncharacterized protein</fullName>
    </submittedName>
</protein>
<accession>A0A444Y2N6</accession>
<dbReference type="Proteomes" id="UP000289738">
    <property type="component" value="Chromosome B08"/>
</dbReference>
<name>A0A444Y2N6_ARAHY</name>
<organism evidence="1 2">
    <name type="scientific">Arachis hypogaea</name>
    <name type="common">Peanut</name>
    <dbReference type="NCBI Taxonomy" id="3818"/>
    <lineage>
        <taxon>Eukaryota</taxon>
        <taxon>Viridiplantae</taxon>
        <taxon>Streptophyta</taxon>
        <taxon>Embryophyta</taxon>
        <taxon>Tracheophyta</taxon>
        <taxon>Spermatophyta</taxon>
        <taxon>Magnoliopsida</taxon>
        <taxon>eudicotyledons</taxon>
        <taxon>Gunneridae</taxon>
        <taxon>Pentapetalae</taxon>
        <taxon>rosids</taxon>
        <taxon>fabids</taxon>
        <taxon>Fabales</taxon>
        <taxon>Fabaceae</taxon>
        <taxon>Papilionoideae</taxon>
        <taxon>50 kb inversion clade</taxon>
        <taxon>dalbergioids sensu lato</taxon>
        <taxon>Dalbergieae</taxon>
        <taxon>Pterocarpus clade</taxon>
        <taxon>Arachis</taxon>
    </lineage>
</organism>
<sequence>MKKYISFHSSSEDSDCSDSLSDLNDFVMEEAYENISLLSRVSVEEHLCSLIRSQSNVVPLAENYSRCNAKHSEKELTSHVANVDVEMERNQKTDSPLDSLCCEREMHSDGPGLGSTNIKQAENVLSTSQRSAENNSNALALNQTIVSAMVDLTPSMPENDVVSLAVETSGNFKNENLATYLAPENKR</sequence>
<keyword evidence="2" id="KW-1185">Reference proteome</keyword>
<dbReference type="OrthoDB" id="646980at2759"/>
<evidence type="ECO:0000313" key="2">
    <source>
        <dbReference type="Proteomes" id="UP000289738"/>
    </source>
</evidence>